<dbReference type="Proteomes" id="UP000193396">
    <property type="component" value="Unassembled WGS sequence"/>
</dbReference>
<comment type="function">
    <text evidence="5">Negative regulator of class I heat shock genes (grpE-dnaK-dnaJ and groELS operons). Prevents heat-shock induction of these operons.</text>
</comment>
<evidence type="ECO:0000256" key="1">
    <source>
        <dbReference type="ARBA" id="ARBA00022491"/>
    </source>
</evidence>
<gene>
    <name evidence="5 8" type="primary">hrcA</name>
    <name evidence="8" type="ORF">TALK_01155</name>
</gene>
<keyword evidence="2 5" id="KW-0805">Transcription regulation</keyword>
<dbReference type="PANTHER" id="PTHR34824">
    <property type="entry name" value="HEAT-INDUCIBLE TRANSCRIPTION REPRESSOR HRCA"/>
    <property type="match status" value="1"/>
</dbReference>
<dbReference type="PANTHER" id="PTHR34824:SF1">
    <property type="entry name" value="HEAT-INDUCIBLE TRANSCRIPTION REPRESSOR HRCA"/>
    <property type="match status" value="1"/>
</dbReference>
<dbReference type="PIRSF" id="PIRSF005485">
    <property type="entry name" value="HrcA"/>
    <property type="match status" value="1"/>
</dbReference>
<dbReference type="EMBL" id="JFKB01000001">
    <property type="protein sequence ID" value="OSQ50127.1"/>
    <property type="molecule type" value="Genomic_DNA"/>
</dbReference>
<dbReference type="InterPro" id="IPR002571">
    <property type="entry name" value="HrcA"/>
</dbReference>
<dbReference type="InterPro" id="IPR036390">
    <property type="entry name" value="WH_DNA-bd_sf"/>
</dbReference>
<dbReference type="InterPro" id="IPR029016">
    <property type="entry name" value="GAF-like_dom_sf"/>
</dbReference>
<dbReference type="Pfam" id="PF03444">
    <property type="entry name" value="WHD_HrcA"/>
    <property type="match status" value="1"/>
</dbReference>
<keyword evidence="3 5" id="KW-0346">Stress response</keyword>
<evidence type="ECO:0000256" key="4">
    <source>
        <dbReference type="ARBA" id="ARBA00023163"/>
    </source>
</evidence>
<feature type="domain" description="Heat-inducible transcription repressor HrcA C-terminal" evidence="6">
    <location>
        <begin position="114"/>
        <end position="337"/>
    </location>
</feature>
<dbReference type="Gene3D" id="1.10.10.10">
    <property type="entry name" value="Winged helix-like DNA-binding domain superfamily/Winged helix DNA-binding domain"/>
    <property type="match status" value="1"/>
</dbReference>
<dbReference type="NCBIfam" id="TIGR00331">
    <property type="entry name" value="hrcA"/>
    <property type="match status" value="1"/>
</dbReference>
<dbReference type="InterPro" id="IPR021153">
    <property type="entry name" value="HrcA_C"/>
</dbReference>
<accession>A0A1Y2LFY9</accession>
<evidence type="ECO:0000259" key="6">
    <source>
        <dbReference type="Pfam" id="PF01628"/>
    </source>
</evidence>
<keyword evidence="1 5" id="KW-0678">Repressor</keyword>
<reference evidence="8 9" key="1">
    <citation type="submission" date="2014-03" db="EMBL/GenBank/DDBJ databases">
        <title>The draft genome sequence of Thalassospira alkalitolerans JCM 18968.</title>
        <authorList>
            <person name="Lai Q."/>
            <person name="Shao Z."/>
        </authorList>
    </citation>
    <scope>NUCLEOTIDE SEQUENCE [LARGE SCALE GENOMIC DNA]</scope>
    <source>
        <strain evidence="8 9">JCM 18968</strain>
    </source>
</reference>
<dbReference type="OrthoDB" id="9783139at2"/>
<dbReference type="Gene3D" id="3.30.450.40">
    <property type="match status" value="1"/>
</dbReference>
<organism evidence="8 9">
    <name type="scientific">Thalassospira alkalitolerans</name>
    <dbReference type="NCBI Taxonomy" id="1293890"/>
    <lineage>
        <taxon>Bacteria</taxon>
        <taxon>Pseudomonadati</taxon>
        <taxon>Pseudomonadota</taxon>
        <taxon>Alphaproteobacteria</taxon>
        <taxon>Rhodospirillales</taxon>
        <taxon>Thalassospiraceae</taxon>
        <taxon>Thalassospira</taxon>
    </lineage>
</organism>
<feature type="domain" description="Winged helix-turn-helix transcription repressor HrcA DNA-binding" evidence="7">
    <location>
        <begin position="15"/>
        <end position="65"/>
    </location>
</feature>
<proteinExistence type="inferred from homology"/>
<dbReference type="InterPro" id="IPR023120">
    <property type="entry name" value="WHTH_transcript_rep_HrcA_IDD"/>
</dbReference>
<keyword evidence="9" id="KW-1185">Reference proteome</keyword>
<dbReference type="Gene3D" id="3.30.390.60">
    <property type="entry name" value="Heat-inducible transcription repressor hrca homolog, domain 3"/>
    <property type="match status" value="1"/>
</dbReference>
<dbReference type="RefSeq" id="WP_085615014.1">
    <property type="nucleotide sequence ID" value="NZ_CAXBPE010000004.1"/>
</dbReference>
<protein>
    <recommendedName>
        <fullName evidence="5">Heat-inducible transcription repressor HrcA</fullName>
    </recommendedName>
</protein>
<dbReference type="GO" id="GO:0045892">
    <property type="term" value="P:negative regulation of DNA-templated transcription"/>
    <property type="evidence" value="ECO:0007669"/>
    <property type="project" value="UniProtKB-UniRule"/>
</dbReference>
<sequence length="352" mass="37948">MALLDDTLLGDMNTRSREVFRQIVDAYVETGEPIGSRSIARRMSENLSAATIRNVMSDLEEMGLLVAPHVSAGRLPSEKGLRLFVNALMEVGDLPNAERDQLTKNCEQAGYSLDQMLGEATSMLSGLSRCAGLVVAPKTDGIRLKQIEFVALSPGKVLAVLVSQNGNVENRILDVPLDLPPSALTEASNYLNTRLAGKTLDDARQLMGLERDRIKQELDELSAGLIDAGLATWAGGVKGSSLIVKGQSQLLDNIDTIEQLETVRRLFNVLEARDQMIELLDVTSIAQGVQIFIGSENKLFGGSGLSMVISPYQNDEGSIVGAIGVVGPTRINYARIIPLVDYTAKLVGRLIG</sequence>
<comment type="similarity">
    <text evidence="5">Belongs to the HrcA family.</text>
</comment>
<evidence type="ECO:0000256" key="3">
    <source>
        <dbReference type="ARBA" id="ARBA00023016"/>
    </source>
</evidence>
<dbReference type="STRING" id="1293890.TALK_01155"/>
<evidence type="ECO:0000259" key="7">
    <source>
        <dbReference type="Pfam" id="PF03444"/>
    </source>
</evidence>
<dbReference type="InterPro" id="IPR005104">
    <property type="entry name" value="WHTH_HrcA_DNA-bd"/>
</dbReference>
<dbReference type="Pfam" id="PF01628">
    <property type="entry name" value="HrcA"/>
    <property type="match status" value="1"/>
</dbReference>
<evidence type="ECO:0000313" key="9">
    <source>
        <dbReference type="Proteomes" id="UP000193396"/>
    </source>
</evidence>
<dbReference type="HAMAP" id="MF_00081">
    <property type="entry name" value="HrcA"/>
    <property type="match status" value="1"/>
</dbReference>
<dbReference type="SUPFAM" id="SSF55781">
    <property type="entry name" value="GAF domain-like"/>
    <property type="match status" value="1"/>
</dbReference>
<dbReference type="GO" id="GO:0003677">
    <property type="term" value="F:DNA binding"/>
    <property type="evidence" value="ECO:0007669"/>
    <property type="project" value="InterPro"/>
</dbReference>
<comment type="caution">
    <text evidence="8">The sequence shown here is derived from an EMBL/GenBank/DDBJ whole genome shotgun (WGS) entry which is preliminary data.</text>
</comment>
<dbReference type="AlphaFoldDB" id="A0A1Y2LFY9"/>
<dbReference type="InterPro" id="IPR036388">
    <property type="entry name" value="WH-like_DNA-bd_sf"/>
</dbReference>
<evidence type="ECO:0000313" key="8">
    <source>
        <dbReference type="EMBL" id="OSQ50127.1"/>
    </source>
</evidence>
<name>A0A1Y2LFY9_9PROT</name>
<keyword evidence="4 5" id="KW-0804">Transcription</keyword>
<evidence type="ECO:0000256" key="2">
    <source>
        <dbReference type="ARBA" id="ARBA00023015"/>
    </source>
</evidence>
<evidence type="ECO:0000256" key="5">
    <source>
        <dbReference type="HAMAP-Rule" id="MF_00081"/>
    </source>
</evidence>
<dbReference type="SUPFAM" id="SSF46785">
    <property type="entry name" value="Winged helix' DNA-binding domain"/>
    <property type="match status" value="1"/>
</dbReference>